<dbReference type="AlphaFoldDB" id="A0A919SD97"/>
<evidence type="ECO:0000313" key="2">
    <source>
        <dbReference type="EMBL" id="GIM70500.1"/>
    </source>
</evidence>
<accession>A0A919SD97</accession>
<evidence type="ECO:0000313" key="3">
    <source>
        <dbReference type="Proteomes" id="UP000680865"/>
    </source>
</evidence>
<dbReference type="Gene3D" id="1.25.40.10">
    <property type="entry name" value="Tetratricopeptide repeat domain"/>
    <property type="match status" value="2"/>
</dbReference>
<evidence type="ECO:0000259" key="1">
    <source>
        <dbReference type="Pfam" id="PF12770"/>
    </source>
</evidence>
<protein>
    <submittedName>
        <fullName evidence="2">CHAT domain-containing protein</fullName>
    </submittedName>
</protein>
<feature type="domain" description="CHAT" evidence="1">
    <location>
        <begin position="617"/>
        <end position="859"/>
    </location>
</feature>
<dbReference type="SUPFAM" id="SSF48452">
    <property type="entry name" value="TPR-like"/>
    <property type="match status" value="2"/>
</dbReference>
<keyword evidence="3" id="KW-1185">Reference proteome</keyword>
<reference evidence="2" key="1">
    <citation type="submission" date="2021-03" db="EMBL/GenBank/DDBJ databases">
        <title>Whole genome shotgun sequence of Actinoplanes consettensis NBRC 14913.</title>
        <authorList>
            <person name="Komaki H."/>
            <person name="Tamura T."/>
        </authorList>
    </citation>
    <scope>NUCLEOTIDE SEQUENCE</scope>
    <source>
        <strain evidence="2">NBRC 14913</strain>
    </source>
</reference>
<dbReference type="Pfam" id="PF12770">
    <property type="entry name" value="CHAT"/>
    <property type="match status" value="1"/>
</dbReference>
<gene>
    <name evidence="2" type="ORF">Aco04nite_20610</name>
</gene>
<proteinExistence type="predicted"/>
<sequence length="864" mass="91800">MDLSERADAAYNRVVLDPVRYAGEAEELVASATSAGDSEALVVSLRALAWVRHVNLDNEGARKLLSRGVRLAAHCGLDRRLGDLLMTRSMALQELGRYEAAARDLHRAEPLVDHAELPDLRFQLAVLDHNRGRIQAAADAYEQLLQDPACPPFVWVKAANNLANVQTLLGRPQEALGYLERAAELAAGLGTRLPAVIANGRAWSSYHAGRLAESVRLFEEAGRLHAAAGLPLGEHHVEYADVLRDLRLLDEAMAAARSASVEFERHGARLMAAEARLRCARLALELGDPATALADAQTAARDFRRQRRPAWAARARVAEAEAQAALEGDSTPVLHRLRRAAATLQRLGLREEAAYAHLAAGRAAIALNRPDFARRELSAVGDLADGQSLLVRLRGHLARALLADAEDSGDVLRDCVRGLRELARHRAALPSLELRVLASGHGAELGELGLRTLLPNGSAGRIFEWLERTRAAALLRVHPPATGVDEDVVALRSVEQELRDARLARGEEPAGLLARQSALEARIRRRSWTGDEGVGGEAASPTSLAGLRRALDGQWLIEYAVIGDRALAVVVEPRRTRVVELGPVAPMNQEVAAAEFGLRRLLSGTRFGAAARAATQEAIDALARLLVAPAGVPADVPLVVVPSTHLLGVPWSALHPAPVSVSPSAGLWAHARRILPAGGARGVAVIGGPDLDGAGAEVKAVAAEHDRARALLPPQSTAAATVALVKDVELAHFACHGRFRSDSPLFSALQLADGPLTLYEMLAHGMAPRRLVLASCHSGAQQPYGGNEVLGFASAMMSHGSTGIAAADVPIPDGASTGAMTVLHQRLARGDTMPQAVRHARAALAEGGAEEYVAWYGLTAYGPG</sequence>
<organism evidence="2 3">
    <name type="scientific">Winogradskya consettensis</name>
    <dbReference type="NCBI Taxonomy" id="113560"/>
    <lineage>
        <taxon>Bacteria</taxon>
        <taxon>Bacillati</taxon>
        <taxon>Actinomycetota</taxon>
        <taxon>Actinomycetes</taxon>
        <taxon>Micromonosporales</taxon>
        <taxon>Micromonosporaceae</taxon>
        <taxon>Winogradskya</taxon>
    </lineage>
</organism>
<dbReference type="InterPro" id="IPR011990">
    <property type="entry name" value="TPR-like_helical_dom_sf"/>
</dbReference>
<dbReference type="EMBL" id="BOQP01000008">
    <property type="protein sequence ID" value="GIM70500.1"/>
    <property type="molecule type" value="Genomic_DNA"/>
</dbReference>
<dbReference type="Proteomes" id="UP000680865">
    <property type="component" value="Unassembled WGS sequence"/>
</dbReference>
<dbReference type="InterPro" id="IPR024983">
    <property type="entry name" value="CHAT_dom"/>
</dbReference>
<comment type="caution">
    <text evidence="2">The sequence shown here is derived from an EMBL/GenBank/DDBJ whole genome shotgun (WGS) entry which is preliminary data.</text>
</comment>
<name>A0A919SD97_9ACTN</name>